<dbReference type="eggNOG" id="ENOG502RR6X">
    <property type="taxonomic scope" value="Eukaryota"/>
</dbReference>
<feature type="compositionally biased region" description="Polar residues" evidence="1">
    <location>
        <begin position="280"/>
        <end position="294"/>
    </location>
</feature>
<reference evidence="2 3" key="1">
    <citation type="journal article" date="2013" name="BMC Genomics">
        <title>The genome and transcriptome of the pine saprophyte Ophiostoma piceae, and a comparison with the bark beetle-associated pine pathogen Grosmannia clavigera.</title>
        <authorList>
            <person name="Haridas S."/>
            <person name="Wang Y."/>
            <person name="Lim L."/>
            <person name="Massoumi Alamouti S."/>
            <person name="Jackman S."/>
            <person name="Docking R."/>
            <person name="Robertson G."/>
            <person name="Birol I."/>
            <person name="Bohlmann J."/>
            <person name="Breuil C."/>
        </authorList>
    </citation>
    <scope>NUCLEOTIDE SEQUENCE [LARGE SCALE GENOMIC DNA]</scope>
    <source>
        <strain evidence="2 3">UAMH 11346</strain>
    </source>
</reference>
<dbReference type="AlphaFoldDB" id="S3BTJ7"/>
<dbReference type="HOGENOM" id="CLU_281592_0_0_1"/>
<protein>
    <submittedName>
        <fullName evidence="2">Pfs domain protein</fullName>
    </submittedName>
</protein>
<sequence>MMFDFYKGADFCYVFLSDYPDTSESPKEFNSLPSERKQAALMSCKWFSRGWTLQELIAPNDLDFYSADGHYLGSKMSLKNVLSVVTKIPDSALRLNTDMATFSVKTRLGWLESRHVRREEDKAYCMLGIMGVRMETQYGEGSNAMTRLRRLPSAQSPIHKNIRYYNRESIHGHRERAPDITRVLEDTIVAAIEHTKSESLRVVIVIDAIDMMEDNGAQLKKFQNRTMRAGGVKWISTTSTIDLELHGGQYWKLSRRHRRPRKPDLRQWTIMAETDLAITPNSPGATASALSSGQHLPDSKRRDPIAIFATRLCDLLSPGLSIDHSEESNLMLEIALQMFLERLHEEDKSKEHTPICEEIRRHTSATITNICQIYAKDTVTIKQEHSAWGSKLGETTHTSRGGDSDGDADYFGRIGKTKSFQWLAWRINRYIKLDFRGVREYDNTGLRVARRLEVHRQHDSSNHYVRLDIYLEFDISDFHGKQGYECDIPEMLEKAVVLTGYGNCVQATTCRERESPTLLHRGFCWLGLFEHVVIAEGFPILLRETGLNGLELSMELMPALTGATYLVNFGNRTFIKGFSTMLAVTGITDSIVLWHFLHNDEHEYISYNDARLPDAKSTEAPLTLSLSLLKQRRHIVGWSHTAVSMAGNVNAEYKIRLSVPHNNDTIEGTTLCAGQRIYASGSIQLGHKDIGKPLQVPYSKLLREIAKMRFLFYDTKDERAWLVRGTSALLHLLRCHIKDIKGRDNALQFLPKQGDLAFGSPYCNTNKKDENDIPTDGQIAYSILYSCQQIQLEMGDPTQMLSSTVEDICDLILQIRDYFRISAEPGGITRSEEPSQMRGFDFGHLAAIQDLKSRRQHLAPASAGWHHLIRKLECIPLFGVGFGNLIEPIGSVCDKCMPAPHNTKGLLHALVCDIFDPMEPLTGENEYNWEAYKGILWEVDLHMAEGCSCGGHGRNQHRARAVLKEESKSLRGRSLSPLDKADSYPSAAFKKYLAEHEDGAIVFGLSDLQIRHREKAQAKAASATNPDGIPEPLLYEVEIQTLLMHIVRKAESSGLASEGSTSISATIQDEPGVDYYASPASPDRDAIGHMPPVSTYDDPDPGVKGKEKEKAL</sequence>
<gene>
    <name evidence="2" type="ORF">F503_04055</name>
</gene>
<proteinExistence type="predicted"/>
<evidence type="ECO:0000313" key="2">
    <source>
        <dbReference type="EMBL" id="EPE02706.1"/>
    </source>
</evidence>
<evidence type="ECO:0000256" key="1">
    <source>
        <dbReference type="SAM" id="MobiDB-lite"/>
    </source>
</evidence>
<organism evidence="2 3">
    <name type="scientific">Ophiostoma piceae (strain UAMH 11346)</name>
    <name type="common">Sap stain fungus</name>
    <dbReference type="NCBI Taxonomy" id="1262450"/>
    <lineage>
        <taxon>Eukaryota</taxon>
        <taxon>Fungi</taxon>
        <taxon>Dikarya</taxon>
        <taxon>Ascomycota</taxon>
        <taxon>Pezizomycotina</taxon>
        <taxon>Sordariomycetes</taxon>
        <taxon>Sordariomycetidae</taxon>
        <taxon>Ophiostomatales</taxon>
        <taxon>Ophiostomataceae</taxon>
        <taxon>Ophiostoma</taxon>
    </lineage>
</organism>
<accession>S3BTJ7</accession>
<dbReference type="STRING" id="1262450.S3BTJ7"/>
<dbReference type="OrthoDB" id="1658288at2759"/>
<dbReference type="Proteomes" id="UP000016923">
    <property type="component" value="Unassembled WGS sequence"/>
</dbReference>
<dbReference type="PANTHER" id="PTHR10622:SF12">
    <property type="entry name" value="HET DOMAIN-CONTAINING PROTEIN"/>
    <property type="match status" value="1"/>
</dbReference>
<feature type="compositionally biased region" description="Basic and acidic residues" evidence="1">
    <location>
        <begin position="1101"/>
        <end position="1112"/>
    </location>
</feature>
<dbReference type="PANTHER" id="PTHR10622">
    <property type="entry name" value="HET DOMAIN-CONTAINING PROTEIN"/>
    <property type="match status" value="1"/>
</dbReference>
<name>S3BTJ7_OPHP1</name>
<dbReference type="EMBL" id="KE148175">
    <property type="protein sequence ID" value="EPE02706.1"/>
    <property type="molecule type" value="Genomic_DNA"/>
</dbReference>
<evidence type="ECO:0000313" key="3">
    <source>
        <dbReference type="Proteomes" id="UP000016923"/>
    </source>
</evidence>
<feature type="region of interest" description="Disordered" evidence="1">
    <location>
        <begin position="280"/>
        <end position="299"/>
    </location>
</feature>
<feature type="compositionally biased region" description="Polar residues" evidence="1">
    <location>
        <begin position="1054"/>
        <end position="1067"/>
    </location>
</feature>
<keyword evidence="3" id="KW-1185">Reference proteome</keyword>
<dbReference type="VEuPathDB" id="FungiDB:F503_04055"/>
<feature type="region of interest" description="Disordered" evidence="1">
    <location>
        <begin position="1054"/>
        <end position="1112"/>
    </location>
</feature>